<sequence>MRANITQQKIPTQQKALMQGALDRIASRKIVAFARSLYNYR</sequence>
<gene>
    <name evidence="1" type="ORF">O1Q98_03590</name>
</gene>
<organism evidence="1 2">
    <name type="scientific">Dickeya lacustris</name>
    <dbReference type="NCBI Taxonomy" id="2259638"/>
    <lineage>
        <taxon>Bacteria</taxon>
        <taxon>Pseudomonadati</taxon>
        <taxon>Pseudomonadota</taxon>
        <taxon>Gammaproteobacteria</taxon>
        <taxon>Enterobacterales</taxon>
        <taxon>Pectobacteriaceae</taxon>
        <taxon>Dickeya</taxon>
    </lineage>
</organism>
<evidence type="ECO:0000313" key="2">
    <source>
        <dbReference type="Proteomes" id="UP001219630"/>
    </source>
</evidence>
<dbReference type="RefSeq" id="WP_269975662.1">
    <property type="nucleotide sequence ID" value="NZ_CP114280.1"/>
</dbReference>
<keyword evidence="2" id="KW-1185">Reference proteome</keyword>
<dbReference type="EMBL" id="CP114280">
    <property type="protein sequence ID" value="WFN56398.1"/>
    <property type="molecule type" value="Genomic_DNA"/>
</dbReference>
<dbReference type="Proteomes" id="UP001219630">
    <property type="component" value="Chromosome"/>
</dbReference>
<evidence type="ECO:0000313" key="1">
    <source>
        <dbReference type="EMBL" id="WFN56398.1"/>
    </source>
</evidence>
<accession>A0ABY8G8Z1</accession>
<proteinExistence type="predicted"/>
<reference evidence="1 2" key="1">
    <citation type="submission" date="2022-12" db="EMBL/GenBank/DDBJ databases">
        <title>Complete genome sequencing of Dickeya lacustris type strain LMG30899.</title>
        <authorList>
            <person name="Dobhal S."/>
            <person name="Arizala D."/>
            <person name="Arif M."/>
        </authorList>
    </citation>
    <scope>NUCLEOTIDE SEQUENCE [LARGE SCALE GENOMIC DNA]</scope>
    <source>
        <strain evidence="1 2">LMG30899</strain>
    </source>
</reference>
<name>A0ABY8G8Z1_9GAMM</name>
<protein>
    <submittedName>
        <fullName evidence="1">Uncharacterized protein</fullName>
    </submittedName>
</protein>